<feature type="domain" description="Phage tail fibre adhesin Gp38 N-terminal" evidence="3">
    <location>
        <begin position="1"/>
        <end position="42"/>
    </location>
</feature>
<organism evidence="5">
    <name type="scientific">Salmonella enterica</name>
    <name type="common">Salmonella choleraesuis</name>
    <dbReference type="NCBI Taxonomy" id="28901"/>
    <lineage>
        <taxon>Bacteria</taxon>
        <taxon>Pseudomonadati</taxon>
        <taxon>Pseudomonadota</taxon>
        <taxon>Gammaproteobacteria</taxon>
        <taxon>Enterobacterales</taxon>
        <taxon>Enterobacteriaceae</taxon>
        <taxon>Salmonella</taxon>
    </lineage>
</organism>
<dbReference type="Pfam" id="PF21721">
    <property type="entry name" value="Gp38_N"/>
    <property type="match status" value="1"/>
</dbReference>
<feature type="compositionally biased region" description="Gly residues" evidence="1">
    <location>
        <begin position="161"/>
        <end position="172"/>
    </location>
</feature>
<proteinExistence type="predicted"/>
<dbReference type="InterPro" id="IPR048291">
    <property type="entry name" value="Gp38_N"/>
</dbReference>
<feature type="domain" description="Receptor-recognising protein Gp38" evidence="2">
    <location>
        <begin position="47"/>
        <end position="262"/>
    </location>
</feature>
<dbReference type="Pfam" id="PF05268">
    <property type="entry name" value="GP38"/>
    <property type="match status" value="1"/>
</dbReference>
<keyword evidence="5" id="KW-0675">Receptor</keyword>
<evidence type="ECO:0000259" key="2">
    <source>
        <dbReference type="Pfam" id="PF05268"/>
    </source>
</evidence>
<evidence type="ECO:0000313" key="5">
    <source>
        <dbReference type="EMBL" id="ECS8680997.1"/>
    </source>
</evidence>
<gene>
    <name evidence="4" type="ORF">D0U91_17175</name>
    <name evidence="5" type="ORF">DHT86_08655</name>
</gene>
<dbReference type="EMBL" id="AAGJMH010000016">
    <property type="protein sequence ID" value="EBO7434054.1"/>
    <property type="molecule type" value="Genomic_DNA"/>
</dbReference>
<feature type="compositionally biased region" description="Polar residues" evidence="1">
    <location>
        <begin position="177"/>
        <end position="191"/>
    </location>
</feature>
<evidence type="ECO:0000259" key="3">
    <source>
        <dbReference type="Pfam" id="PF21721"/>
    </source>
</evidence>
<feature type="region of interest" description="Disordered" evidence="1">
    <location>
        <begin position="161"/>
        <end position="191"/>
    </location>
</feature>
<name>A0A5Z8IT22_SALER</name>
<dbReference type="AlphaFoldDB" id="A0A5Z8IT22"/>
<dbReference type="EMBL" id="AAKKZF010000012">
    <property type="protein sequence ID" value="ECS8680997.1"/>
    <property type="molecule type" value="Genomic_DNA"/>
</dbReference>
<dbReference type="GeneID" id="93202085"/>
<evidence type="ECO:0000313" key="4">
    <source>
        <dbReference type="EMBL" id="EBO7434054.1"/>
    </source>
</evidence>
<comment type="caution">
    <text evidence="5">The sequence shown here is derived from an EMBL/GenBank/DDBJ whole genome shotgun (WGS) entry which is preliminary data.</text>
</comment>
<reference evidence="5" key="1">
    <citation type="submission" date="2018-07" db="EMBL/GenBank/DDBJ databases">
        <authorList>
            <consortium name="PulseNet: The National Subtyping Network for Foodborne Disease Surveillance"/>
            <person name="Tarr C.L."/>
            <person name="Trees E."/>
            <person name="Katz L.S."/>
            <person name="Carleton-Romer H.A."/>
            <person name="Stroika S."/>
            <person name="Kucerova Z."/>
            <person name="Roache K.F."/>
            <person name="Sabol A.L."/>
            <person name="Besser J."/>
            <person name="Gerner-Smidt P."/>
        </authorList>
    </citation>
    <scope>NUCLEOTIDE SEQUENCE</scope>
    <source>
        <strain evidence="5">PNUSAS038635</strain>
        <strain evidence="4">PNUSAS046152</strain>
    </source>
</reference>
<dbReference type="RefSeq" id="WP_032655902.1">
    <property type="nucleotide sequence ID" value="NZ_JABYNB010000011.1"/>
</dbReference>
<protein>
    <submittedName>
        <fullName evidence="5">Receptor-recognizing protein</fullName>
    </submittedName>
</protein>
<sequence>MPIVGVPGWIGSSAVSVTGQRWMSAARTAVQLSAAGNMSQLAGRSKEIHYSIGANHNYNKDTLINYLKSQGATPVVVTITGDLVSSSSGVPCLDFPSSLTNSYISLVINAGVTVYGRGGNGGVKGGGAAGGTAINNGIGTRLRITNNGAIAGGGGGGGGNSADGGMGGGGRPFGVANTTRPPASTSRAATSGTLTAPGIGAQYLIGSTAVQYTCGSGGNVGAAGAAATGRLGTMYGGGAAGKAVTGNAPTWTKVGAIYGARV</sequence>
<dbReference type="InterPro" id="IPR007932">
    <property type="entry name" value="Receptor-recog_Gp38"/>
</dbReference>
<evidence type="ECO:0000256" key="1">
    <source>
        <dbReference type="SAM" id="MobiDB-lite"/>
    </source>
</evidence>
<accession>A0A5Z8IT22</accession>